<evidence type="ECO:0000313" key="1">
    <source>
        <dbReference type="EMBL" id="MCA9392345.1"/>
    </source>
</evidence>
<dbReference type="AlphaFoldDB" id="A0A955LKU4"/>
<proteinExistence type="predicted"/>
<dbReference type="Proteomes" id="UP000751518">
    <property type="component" value="Unassembled WGS sequence"/>
</dbReference>
<reference evidence="1" key="2">
    <citation type="journal article" date="2021" name="Microbiome">
        <title>Successional dynamics and alternative stable states in a saline activated sludge microbial community over 9 years.</title>
        <authorList>
            <person name="Wang Y."/>
            <person name="Ye J."/>
            <person name="Ju F."/>
            <person name="Liu L."/>
            <person name="Boyd J.A."/>
            <person name="Deng Y."/>
            <person name="Parks D.H."/>
            <person name="Jiang X."/>
            <person name="Yin X."/>
            <person name="Woodcroft B.J."/>
            <person name="Tyson G.W."/>
            <person name="Hugenholtz P."/>
            <person name="Polz M.F."/>
            <person name="Zhang T."/>
        </authorList>
    </citation>
    <scope>NUCLEOTIDE SEQUENCE</scope>
    <source>
        <strain evidence="1">HKST-UBA03</strain>
    </source>
</reference>
<name>A0A955LKU4_UNCKA</name>
<organism evidence="1 2">
    <name type="scientific">candidate division WWE3 bacterium</name>
    <dbReference type="NCBI Taxonomy" id="2053526"/>
    <lineage>
        <taxon>Bacteria</taxon>
        <taxon>Katanobacteria</taxon>
    </lineage>
</organism>
<evidence type="ECO:0000313" key="2">
    <source>
        <dbReference type="Proteomes" id="UP000751518"/>
    </source>
</evidence>
<dbReference type="EMBL" id="JAGQKZ010000041">
    <property type="protein sequence ID" value="MCA9392345.1"/>
    <property type="molecule type" value="Genomic_DNA"/>
</dbReference>
<dbReference type="Gene3D" id="3.40.50.450">
    <property type="match status" value="1"/>
</dbReference>
<evidence type="ECO:0008006" key="3">
    <source>
        <dbReference type="Google" id="ProtNLM"/>
    </source>
</evidence>
<accession>A0A955LKU4</accession>
<reference evidence="1" key="1">
    <citation type="submission" date="2020-04" db="EMBL/GenBank/DDBJ databases">
        <authorList>
            <person name="Zhang T."/>
        </authorList>
    </citation>
    <scope>NUCLEOTIDE SEQUENCE</scope>
    <source>
        <strain evidence="1">HKST-UBA03</strain>
    </source>
</reference>
<gene>
    <name evidence="1" type="ORF">KC614_04040</name>
</gene>
<comment type="caution">
    <text evidence="1">The sequence shown here is derived from an EMBL/GenBank/DDBJ whole genome shotgun (WGS) entry which is preliminary data.</text>
</comment>
<sequence>MNVFYTASFTGKNKYQKYYDMVLRAIQSTGVDVVSPELGNYLDLLSESFKKRFTSNNQKLHYEAIRQGITRADAVVIEISNEDFQLGHEATLAIQNKKYVLCLSIHEDFSQKIKNPYFIGAKYNEFDVEGIVANFIKLSSGEKYSTRFNLLLKPSQLKYLEKAAVKEGVNVSEYVRLLIELDRSGRED</sequence>
<protein>
    <recommendedName>
        <fullName evidence="3">Nucleoside 2-deoxyribosyltransferase</fullName>
    </recommendedName>
</protein>